<keyword evidence="4" id="KW-0378">Hydrolase</keyword>
<organism evidence="6 7">
    <name type="scientific">Necator americanus</name>
    <name type="common">Human hookworm</name>
    <dbReference type="NCBI Taxonomy" id="51031"/>
    <lineage>
        <taxon>Eukaryota</taxon>
        <taxon>Metazoa</taxon>
        <taxon>Ecdysozoa</taxon>
        <taxon>Nematoda</taxon>
        <taxon>Chromadorea</taxon>
        <taxon>Rhabditida</taxon>
        <taxon>Rhabditina</taxon>
        <taxon>Rhabditomorpha</taxon>
        <taxon>Strongyloidea</taxon>
        <taxon>Ancylostomatidae</taxon>
        <taxon>Bunostominae</taxon>
        <taxon>Necator</taxon>
    </lineage>
</organism>
<dbReference type="PROSITE" id="PS50175">
    <property type="entry name" value="ASP_PROT_RETROV"/>
    <property type="match status" value="1"/>
</dbReference>
<dbReference type="Pfam" id="PF09668">
    <property type="entry name" value="Asp_protease"/>
    <property type="match status" value="1"/>
</dbReference>
<dbReference type="Gene3D" id="3.10.20.90">
    <property type="entry name" value="Phosphatidylinositol 3-kinase Catalytic Subunit, Chain A, domain 1"/>
    <property type="match status" value="1"/>
</dbReference>
<reference evidence="6 7" key="1">
    <citation type="submission" date="2023-08" db="EMBL/GenBank/DDBJ databases">
        <title>A Necator americanus chromosomal reference genome.</title>
        <authorList>
            <person name="Ilik V."/>
            <person name="Petrzelkova K.J."/>
            <person name="Pardy F."/>
            <person name="Fuh T."/>
            <person name="Niatou-Singa F.S."/>
            <person name="Gouil Q."/>
            <person name="Baker L."/>
            <person name="Ritchie M.E."/>
            <person name="Jex A.R."/>
            <person name="Gazzola D."/>
            <person name="Li H."/>
            <person name="Toshio Fujiwara R."/>
            <person name="Zhan B."/>
            <person name="Aroian R.V."/>
            <person name="Pafco B."/>
            <person name="Schwarz E.M."/>
        </authorList>
    </citation>
    <scope>NUCLEOTIDE SEQUENCE [LARGE SCALE GENOMIC DNA]</scope>
    <source>
        <strain evidence="6 7">Aroian</strain>
        <tissue evidence="6">Whole animal</tissue>
    </source>
</reference>
<comment type="caution">
    <text evidence="6">The sequence shown here is derived from an EMBL/GenBank/DDBJ whole genome shotgun (WGS) entry which is preliminary data.</text>
</comment>
<evidence type="ECO:0000256" key="3">
    <source>
        <dbReference type="ARBA" id="ARBA00022750"/>
    </source>
</evidence>
<dbReference type="InterPro" id="IPR019103">
    <property type="entry name" value="Peptidase_aspartic_DDI1-type"/>
</dbReference>
<name>A0ABR1DL29_NECAM</name>
<accession>A0ABR1DL29</accession>
<keyword evidence="7" id="KW-1185">Reference proteome</keyword>
<dbReference type="PROSITE" id="PS00141">
    <property type="entry name" value="ASP_PROTEASE"/>
    <property type="match status" value="1"/>
</dbReference>
<dbReference type="InterPro" id="IPR001995">
    <property type="entry name" value="Peptidase_A2_cat"/>
</dbReference>
<evidence type="ECO:0000313" key="7">
    <source>
        <dbReference type="Proteomes" id="UP001303046"/>
    </source>
</evidence>
<keyword evidence="3" id="KW-0064">Aspartyl protease</keyword>
<dbReference type="PANTHER" id="PTHR12917:SF1">
    <property type="entry name" value="AT13091P"/>
    <property type="match status" value="1"/>
</dbReference>
<evidence type="ECO:0000256" key="2">
    <source>
        <dbReference type="ARBA" id="ARBA00022670"/>
    </source>
</evidence>
<dbReference type="SUPFAM" id="SSF50630">
    <property type="entry name" value="Acid proteases"/>
    <property type="match status" value="1"/>
</dbReference>
<evidence type="ECO:0000313" key="6">
    <source>
        <dbReference type="EMBL" id="KAK6750918.1"/>
    </source>
</evidence>
<proteinExistence type="inferred from homology"/>
<comment type="similarity">
    <text evidence="1">Belongs to the DDI1 family.</text>
</comment>
<evidence type="ECO:0000256" key="4">
    <source>
        <dbReference type="ARBA" id="ARBA00022801"/>
    </source>
</evidence>
<sequence>MQVTVEFSSTVVKLEVNEELRLSSLVMVAFLKLNISESPEEFNILKGDRVLNLNREKTLKELNICDGDTLVMSKITYVNEPLSSHSEDSGQLKQRLNNLIKSIRVSANKTITPYESEISRRASTLYNNMKKRNLHDEVMVHFPRLAETYDGNPEDLGGFVTAFREHALKQRSLKKWRERLLDKRLEKATVSFPECFAKTPMLYLQAKLNETDVIALVDTGAQASIITDEAVKKCSMLEFVDNRFCVFANGVGGTRSTLGRIFACDILVAGMTLLCAFDVLPGDACNVDVIIGVDVLSKNQAIIDVTNRTIRFGDRGSANFIQLEDAEKLEPFGGMITDGRPRPMENTTNLNDVAKK</sequence>
<dbReference type="EMBL" id="JAVFWL010000004">
    <property type="protein sequence ID" value="KAK6750918.1"/>
    <property type="molecule type" value="Genomic_DNA"/>
</dbReference>
<gene>
    <name evidence="6" type="primary">Necator_chrIV.g16013</name>
    <name evidence="6" type="ORF">RB195_002717</name>
</gene>
<dbReference type="PANTHER" id="PTHR12917">
    <property type="entry name" value="ASPARTYL PROTEASE DDI-RELATED"/>
    <property type="match status" value="1"/>
</dbReference>
<dbReference type="Gene3D" id="2.40.70.10">
    <property type="entry name" value="Acid Proteases"/>
    <property type="match status" value="1"/>
</dbReference>
<dbReference type="Proteomes" id="UP001303046">
    <property type="component" value="Unassembled WGS sequence"/>
</dbReference>
<feature type="domain" description="Peptidase A2" evidence="5">
    <location>
        <begin position="213"/>
        <end position="253"/>
    </location>
</feature>
<evidence type="ECO:0000256" key="1">
    <source>
        <dbReference type="ARBA" id="ARBA00009136"/>
    </source>
</evidence>
<dbReference type="InterPro" id="IPR021109">
    <property type="entry name" value="Peptidase_aspartic_dom_sf"/>
</dbReference>
<keyword evidence="2" id="KW-0645">Protease</keyword>
<evidence type="ECO:0000259" key="5">
    <source>
        <dbReference type="PROSITE" id="PS50175"/>
    </source>
</evidence>
<protein>
    <recommendedName>
        <fullName evidence="5">Peptidase A2 domain-containing protein</fullName>
    </recommendedName>
</protein>
<dbReference type="InterPro" id="IPR001969">
    <property type="entry name" value="Aspartic_peptidase_AS"/>
</dbReference>